<dbReference type="InterPro" id="IPR039859">
    <property type="entry name" value="PFA4/ZDH16/20/ERF2-like"/>
</dbReference>
<gene>
    <name evidence="12" type="ORF">SteCoe_19155</name>
</gene>
<dbReference type="Pfam" id="PF01529">
    <property type="entry name" value="DHHC"/>
    <property type="match status" value="1"/>
</dbReference>
<dbReference type="PROSITE" id="PS50216">
    <property type="entry name" value="DHHC"/>
    <property type="match status" value="1"/>
</dbReference>
<evidence type="ECO:0000256" key="3">
    <source>
        <dbReference type="ARBA" id="ARBA00022692"/>
    </source>
</evidence>
<keyword evidence="8 10" id="KW-0012">Acyltransferase</keyword>
<keyword evidence="2 10" id="KW-0808">Transferase</keyword>
<dbReference type="PANTHER" id="PTHR22883:SF43">
    <property type="entry name" value="PALMITOYLTRANSFERASE APP"/>
    <property type="match status" value="1"/>
</dbReference>
<comment type="domain">
    <text evidence="10">The DHHC domain is required for palmitoyltransferase activity.</text>
</comment>
<feature type="transmembrane region" description="Helical" evidence="10">
    <location>
        <begin position="240"/>
        <end position="268"/>
    </location>
</feature>
<name>A0A1R2BUR0_9CILI</name>
<dbReference type="EC" id="2.3.1.225" evidence="10"/>
<evidence type="ECO:0000313" key="12">
    <source>
        <dbReference type="EMBL" id="OMJ80559.1"/>
    </source>
</evidence>
<feature type="transmembrane region" description="Helical" evidence="10">
    <location>
        <begin position="40"/>
        <end position="61"/>
    </location>
</feature>
<proteinExistence type="inferred from homology"/>
<keyword evidence="5 10" id="KW-0472">Membrane</keyword>
<evidence type="ECO:0000256" key="6">
    <source>
        <dbReference type="ARBA" id="ARBA00023139"/>
    </source>
</evidence>
<dbReference type="GO" id="GO:0005794">
    <property type="term" value="C:Golgi apparatus"/>
    <property type="evidence" value="ECO:0007669"/>
    <property type="project" value="TreeGrafter"/>
</dbReference>
<dbReference type="GO" id="GO:0005783">
    <property type="term" value="C:endoplasmic reticulum"/>
    <property type="evidence" value="ECO:0007669"/>
    <property type="project" value="TreeGrafter"/>
</dbReference>
<feature type="domain" description="Palmitoyltransferase DHHC" evidence="11">
    <location>
        <begin position="140"/>
        <end position="279"/>
    </location>
</feature>
<dbReference type="AlphaFoldDB" id="A0A1R2BUR0"/>
<feature type="transmembrane region" description="Helical" evidence="10">
    <location>
        <begin position="186"/>
        <end position="207"/>
    </location>
</feature>
<comment type="subcellular location">
    <subcellularLocation>
        <location evidence="1">Endomembrane system</location>
        <topology evidence="1">Multi-pass membrane protein</topology>
    </subcellularLocation>
</comment>
<dbReference type="GO" id="GO:0006612">
    <property type="term" value="P:protein targeting to membrane"/>
    <property type="evidence" value="ECO:0007669"/>
    <property type="project" value="TreeGrafter"/>
</dbReference>
<evidence type="ECO:0000256" key="4">
    <source>
        <dbReference type="ARBA" id="ARBA00022989"/>
    </source>
</evidence>
<keyword evidence="13" id="KW-1185">Reference proteome</keyword>
<organism evidence="12 13">
    <name type="scientific">Stentor coeruleus</name>
    <dbReference type="NCBI Taxonomy" id="5963"/>
    <lineage>
        <taxon>Eukaryota</taxon>
        <taxon>Sar</taxon>
        <taxon>Alveolata</taxon>
        <taxon>Ciliophora</taxon>
        <taxon>Postciliodesmatophora</taxon>
        <taxon>Heterotrichea</taxon>
        <taxon>Heterotrichida</taxon>
        <taxon>Stentoridae</taxon>
        <taxon>Stentor</taxon>
    </lineage>
</organism>
<evidence type="ECO:0000259" key="11">
    <source>
        <dbReference type="Pfam" id="PF01529"/>
    </source>
</evidence>
<dbReference type="PANTHER" id="PTHR22883">
    <property type="entry name" value="ZINC FINGER DHHC DOMAIN CONTAINING PROTEIN"/>
    <property type="match status" value="1"/>
</dbReference>
<evidence type="ECO:0000256" key="9">
    <source>
        <dbReference type="ARBA" id="ARBA00048048"/>
    </source>
</evidence>
<keyword evidence="7" id="KW-0449">Lipoprotein</keyword>
<dbReference type="Proteomes" id="UP000187209">
    <property type="component" value="Unassembled WGS sequence"/>
</dbReference>
<dbReference type="EMBL" id="MPUH01000418">
    <property type="protein sequence ID" value="OMJ80559.1"/>
    <property type="molecule type" value="Genomic_DNA"/>
</dbReference>
<keyword evidence="4 10" id="KW-1133">Transmembrane helix</keyword>
<evidence type="ECO:0000256" key="8">
    <source>
        <dbReference type="ARBA" id="ARBA00023315"/>
    </source>
</evidence>
<dbReference type="OrthoDB" id="294591at2759"/>
<sequence>MHKSNHISSENSARAYQLWPGKNRFFCNGKIMMGPNFKRALGSFIMITFPEILFLCTTGWYFHKMPMIIIASFLLCCGSVYFHIKVCTKDPGYLPRQLPPFAKGPFGAPTLTKAFMQDPSKVCAIDKPYMEVPLNGRMIKLKYCLTCLILRPPRSSHCSDCGLCVEKFDHHCPWVGNCIGKNNYRVYLGFLYFTSSLIIFNMIFASLEIRSVALKIYHKDKSGDTIFIKILENSGGSVLFLIYSFLVFHIQIMWFVFYLTIFHSYLIINNTTTNEHLKKIWKNPPSNPYNYHNIIKNITSVIFKPKIPAHFDRLRPLDLNMDCYTISPSKTALVQTPRSMIKHEKMRSDGETSPFIFEIKDEMEVEKDPRVVPEKI</sequence>
<evidence type="ECO:0000256" key="5">
    <source>
        <dbReference type="ARBA" id="ARBA00023136"/>
    </source>
</evidence>
<comment type="similarity">
    <text evidence="10">Belongs to the DHHC palmitoyltransferase family.</text>
</comment>
<evidence type="ECO:0000256" key="10">
    <source>
        <dbReference type="RuleBase" id="RU079119"/>
    </source>
</evidence>
<evidence type="ECO:0000256" key="2">
    <source>
        <dbReference type="ARBA" id="ARBA00022679"/>
    </source>
</evidence>
<feature type="transmembrane region" description="Helical" evidence="10">
    <location>
        <begin position="67"/>
        <end position="84"/>
    </location>
</feature>
<reference evidence="12 13" key="1">
    <citation type="submission" date="2016-11" db="EMBL/GenBank/DDBJ databases">
        <title>The macronuclear genome of Stentor coeruleus: a giant cell with tiny introns.</title>
        <authorList>
            <person name="Slabodnick M."/>
            <person name="Ruby J.G."/>
            <person name="Reiff S.B."/>
            <person name="Swart E.C."/>
            <person name="Gosai S."/>
            <person name="Prabakaran S."/>
            <person name="Witkowska E."/>
            <person name="Larue G.E."/>
            <person name="Fisher S."/>
            <person name="Freeman R.M."/>
            <person name="Gunawardena J."/>
            <person name="Chu W."/>
            <person name="Stover N.A."/>
            <person name="Gregory B.D."/>
            <person name="Nowacki M."/>
            <person name="Derisi J."/>
            <person name="Roy S.W."/>
            <person name="Marshall W.F."/>
            <person name="Sood P."/>
        </authorList>
    </citation>
    <scope>NUCLEOTIDE SEQUENCE [LARGE SCALE GENOMIC DNA]</scope>
    <source>
        <strain evidence="12">WM001</strain>
    </source>
</reference>
<protein>
    <recommendedName>
        <fullName evidence="10">Palmitoyltransferase</fullName>
        <ecNumber evidence="10">2.3.1.225</ecNumber>
    </recommendedName>
</protein>
<keyword evidence="3 10" id="KW-0812">Transmembrane</keyword>
<evidence type="ECO:0000313" key="13">
    <source>
        <dbReference type="Proteomes" id="UP000187209"/>
    </source>
</evidence>
<evidence type="ECO:0000256" key="7">
    <source>
        <dbReference type="ARBA" id="ARBA00023288"/>
    </source>
</evidence>
<comment type="catalytic activity">
    <reaction evidence="9 10">
        <text>L-cysteinyl-[protein] + hexadecanoyl-CoA = S-hexadecanoyl-L-cysteinyl-[protein] + CoA</text>
        <dbReference type="Rhea" id="RHEA:36683"/>
        <dbReference type="Rhea" id="RHEA-COMP:10131"/>
        <dbReference type="Rhea" id="RHEA-COMP:11032"/>
        <dbReference type="ChEBI" id="CHEBI:29950"/>
        <dbReference type="ChEBI" id="CHEBI:57287"/>
        <dbReference type="ChEBI" id="CHEBI:57379"/>
        <dbReference type="ChEBI" id="CHEBI:74151"/>
        <dbReference type="EC" id="2.3.1.225"/>
    </reaction>
</comment>
<comment type="caution">
    <text evidence="12">The sequence shown here is derived from an EMBL/GenBank/DDBJ whole genome shotgun (WGS) entry which is preliminary data.</text>
</comment>
<evidence type="ECO:0000256" key="1">
    <source>
        <dbReference type="ARBA" id="ARBA00004127"/>
    </source>
</evidence>
<keyword evidence="6" id="KW-0564">Palmitate</keyword>
<dbReference type="GO" id="GO:0019706">
    <property type="term" value="F:protein-cysteine S-palmitoyltransferase activity"/>
    <property type="evidence" value="ECO:0007669"/>
    <property type="project" value="UniProtKB-EC"/>
</dbReference>
<accession>A0A1R2BUR0</accession>
<dbReference type="InterPro" id="IPR001594">
    <property type="entry name" value="Palmitoyltrfase_DHHC"/>
</dbReference>